<evidence type="ECO:0000256" key="3">
    <source>
        <dbReference type="ARBA" id="ARBA00022679"/>
    </source>
</evidence>
<dbReference type="GO" id="GO:0016432">
    <property type="term" value="F:tRNA-uridine aminocarboxypropyltransferase activity"/>
    <property type="evidence" value="ECO:0007669"/>
    <property type="project" value="UniProtKB-EC"/>
</dbReference>
<keyword evidence="4" id="KW-0949">S-adenosyl-L-methionine</keyword>
<evidence type="ECO:0000256" key="6">
    <source>
        <dbReference type="ARBA" id="ARBA00023242"/>
    </source>
</evidence>
<dbReference type="PANTHER" id="PTHR15627">
    <property type="entry name" value="NATURAL KILLER CELL-SPECIFIC ANTIGEN KLIP1"/>
    <property type="match status" value="1"/>
</dbReference>
<evidence type="ECO:0000256" key="4">
    <source>
        <dbReference type="ARBA" id="ARBA00022691"/>
    </source>
</evidence>
<keyword evidence="5" id="KW-0819">tRNA processing</keyword>
<evidence type="ECO:0000313" key="14">
    <source>
        <dbReference type="EMBL" id="CAE8617695.1"/>
    </source>
</evidence>
<protein>
    <recommendedName>
        <fullName evidence="9">tRNA-uridine aminocarboxypropyltransferase 1</fullName>
        <ecNumber evidence="2">2.5.1.25</ecNumber>
    </recommendedName>
    <alternativeName>
        <fullName evidence="10">DTW domain-containing protein 1</fullName>
    </alternativeName>
</protein>
<reference evidence="14" key="1">
    <citation type="submission" date="2021-02" db="EMBL/GenBank/DDBJ databases">
        <authorList>
            <person name="Dougan E. K."/>
            <person name="Rhodes N."/>
            <person name="Thang M."/>
            <person name="Chan C."/>
        </authorList>
    </citation>
    <scope>NUCLEOTIDE SEQUENCE</scope>
</reference>
<dbReference type="InterPro" id="IPR051521">
    <property type="entry name" value="tRNA_Mod/Golgi_Maint"/>
</dbReference>
<evidence type="ECO:0000256" key="8">
    <source>
        <dbReference type="ARBA" id="ARBA00038290"/>
    </source>
</evidence>
<name>A0A813G4T6_POLGL</name>
<feature type="region of interest" description="Disordered" evidence="12">
    <location>
        <begin position="108"/>
        <end position="133"/>
    </location>
</feature>
<dbReference type="PANTHER" id="PTHR15627:SF8">
    <property type="entry name" value="TRNA-URIDINE AMINOCARBOXYPROPYLTRANSFERASE 1"/>
    <property type="match status" value="1"/>
</dbReference>
<feature type="compositionally biased region" description="Basic and acidic residues" evidence="12">
    <location>
        <begin position="306"/>
        <end position="315"/>
    </location>
</feature>
<comment type="similarity">
    <text evidence="8">Belongs to the TDD superfamily. DTWD1 family.</text>
</comment>
<dbReference type="OrthoDB" id="3173at2759"/>
<comment type="catalytic activity">
    <reaction evidence="11">
        <text>a uridine in tRNA + S-adenosyl-L-methionine = a 3-[(3S)-3-amino-3-carboxypropyl]uridine in tRNA + S-methyl-5'-thioadenosine + H(+)</text>
        <dbReference type="Rhea" id="RHEA:62432"/>
        <dbReference type="Rhea" id="RHEA-COMP:13339"/>
        <dbReference type="Rhea" id="RHEA-COMP:16092"/>
        <dbReference type="ChEBI" id="CHEBI:15378"/>
        <dbReference type="ChEBI" id="CHEBI:17509"/>
        <dbReference type="ChEBI" id="CHEBI:59789"/>
        <dbReference type="ChEBI" id="CHEBI:65315"/>
        <dbReference type="ChEBI" id="CHEBI:82930"/>
        <dbReference type="EC" id="2.5.1.25"/>
    </reaction>
</comment>
<dbReference type="EC" id="2.5.1.25" evidence="2"/>
<comment type="function">
    <text evidence="7">Catalyzes the formation of 3-(3-amino-3-carboxypropyl)uridine (acp3U) at position 20 in the D-loop of several cytoplasmic tRNAs (acp3U(20)).</text>
</comment>
<evidence type="ECO:0000256" key="12">
    <source>
        <dbReference type="SAM" id="MobiDB-lite"/>
    </source>
</evidence>
<dbReference type="InterPro" id="IPR005636">
    <property type="entry name" value="DTW"/>
</dbReference>
<comment type="subcellular location">
    <subcellularLocation>
        <location evidence="1">Nucleus</location>
    </subcellularLocation>
</comment>
<keyword evidence="15" id="KW-1185">Reference proteome</keyword>
<feature type="domain" description="DTW" evidence="13">
    <location>
        <begin position="42"/>
        <end position="290"/>
    </location>
</feature>
<keyword evidence="6" id="KW-0539">Nucleus</keyword>
<dbReference type="EMBL" id="CAJNNV010026254">
    <property type="protein sequence ID" value="CAE8617695.1"/>
    <property type="molecule type" value="Genomic_DNA"/>
</dbReference>
<accession>A0A813G4T6</accession>
<dbReference type="GO" id="GO:0008033">
    <property type="term" value="P:tRNA processing"/>
    <property type="evidence" value="ECO:0007669"/>
    <property type="project" value="UniProtKB-KW"/>
</dbReference>
<evidence type="ECO:0000256" key="5">
    <source>
        <dbReference type="ARBA" id="ARBA00022694"/>
    </source>
</evidence>
<evidence type="ECO:0000313" key="15">
    <source>
        <dbReference type="Proteomes" id="UP000654075"/>
    </source>
</evidence>
<evidence type="ECO:0000256" key="10">
    <source>
        <dbReference type="ARBA" id="ARBA00042508"/>
    </source>
</evidence>
<evidence type="ECO:0000256" key="11">
    <source>
        <dbReference type="ARBA" id="ARBA00048718"/>
    </source>
</evidence>
<feature type="region of interest" description="Disordered" evidence="12">
    <location>
        <begin position="296"/>
        <end position="315"/>
    </location>
</feature>
<dbReference type="Pfam" id="PF03942">
    <property type="entry name" value="DTW"/>
    <property type="match status" value="1"/>
</dbReference>
<dbReference type="AlphaFoldDB" id="A0A813G4T6"/>
<keyword evidence="3" id="KW-0808">Transferase</keyword>
<organism evidence="14 15">
    <name type="scientific">Polarella glacialis</name>
    <name type="common">Dinoflagellate</name>
    <dbReference type="NCBI Taxonomy" id="89957"/>
    <lineage>
        <taxon>Eukaryota</taxon>
        <taxon>Sar</taxon>
        <taxon>Alveolata</taxon>
        <taxon>Dinophyceae</taxon>
        <taxon>Suessiales</taxon>
        <taxon>Suessiaceae</taxon>
        <taxon>Polarella</taxon>
    </lineage>
</organism>
<dbReference type="GO" id="GO:0005634">
    <property type="term" value="C:nucleus"/>
    <property type="evidence" value="ECO:0007669"/>
    <property type="project" value="UniProtKB-SubCell"/>
</dbReference>
<evidence type="ECO:0000256" key="2">
    <source>
        <dbReference type="ARBA" id="ARBA00012386"/>
    </source>
</evidence>
<gene>
    <name evidence="14" type="ORF">PGLA1383_LOCUS35353</name>
</gene>
<dbReference type="SMART" id="SM01144">
    <property type="entry name" value="DTW"/>
    <property type="match status" value="1"/>
</dbReference>
<evidence type="ECO:0000259" key="13">
    <source>
        <dbReference type="SMART" id="SM01144"/>
    </source>
</evidence>
<proteinExistence type="inferred from homology"/>
<evidence type="ECO:0000256" key="7">
    <source>
        <dbReference type="ARBA" id="ARBA00037050"/>
    </source>
</evidence>
<evidence type="ECO:0000256" key="9">
    <source>
        <dbReference type="ARBA" id="ARBA00039242"/>
    </source>
</evidence>
<sequence>MAALPADGAEAEPEPSLDVPAALAAELTGWRREACPSCGASAMFYCPYCCAPLGVPEGITVPRARLPFARCDIIFDDAPKKATSIHAKVLAPDQVRLIDLFTQDANSNRTLSRPSGGPQAELGSQASGLQGGDDKEAAAVIREIPEYDFSRAMVLFPDDSSITFEEARASGSLCLAEDFILVVIDAPWRRAQVLRKHPRLAPLRSVRLSSPPPSRFWRYHSEGVGCVSTVEALAALVREFPAAPSQPSWADADVRGAGQVDEAATLDPLLDDPLLFFFVRQFAYISERQRSAGIEERPMDPAAKQRRTEKVRQRERVKSLRPYERQDVMFCPSSGGGLEPSFVRRRCCDLQLLLPPASTLEVVEHVATDPGSCMFDTSHDANCDEGSRVAVRSACSPSSEAK</sequence>
<evidence type="ECO:0000256" key="1">
    <source>
        <dbReference type="ARBA" id="ARBA00004123"/>
    </source>
</evidence>
<dbReference type="Proteomes" id="UP000654075">
    <property type="component" value="Unassembled WGS sequence"/>
</dbReference>
<comment type="caution">
    <text evidence="14">The sequence shown here is derived from an EMBL/GenBank/DDBJ whole genome shotgun (WGS) entry which is preliminary data.</text>
</comment>